<sequence length="245" mass="27274">MRYLSTPDEVVERLKKQAKKLQRSGAGKHSDLLNRVAKQAGYDHWHHVVKCNERASAASQMRSIRDECEAITAAELHGQVNAVLTQDGIACPPFVIFSTGIGDAWLLEPNEQLGMCLVWRGECQTMGICDDPDRLEVEWDGTYELRGDFFCVESQHPLIGTRAIGGYPLDGVRKLLDQAQSTMTKMALVMGQVDSVEITPEVIAQMVKKGWSEDEMQVLKAEGYRYSPGRDSLLGPVVSSEDENF</sequence>
<proteinExistence type="predicted"/>
<reference evidence="1 2" key="1">
    <citation type="submission" date="2024-01" db="EMBL/GenBank/DDBJ databases">
        <title>Uliginosibacterium soil sp. nov.</title>
        <authorList>
            <person name="Lv Y."/>
        </authorList>
    </citation>
    <scope>NUCLEOTIDE SEQUENCE [LARGE SCALE GENOMIC DNA]</scope>
    <source>
        <strain evidence="1 2">H3</strain>
    </source>
</reference>
<dbReference type="EMBL" id="JAYXHS010000003">
    <property type="protein sequence ID" value="MEC5387300.1"/>
    <property type="molecule type" value="Genomic_DNA"/>
</dbReference>
<evidence type="ECO:0000313" key="1">
    <source>
        <dbReference type="EMBL" id="MEC5387300.1"/>
    </source>
</evidence>
<dbReference type="RefSeq" id="WP_327600275.1">
    <property type="nucleotide sequence ID" value="NZ_JAYXHS010000003.1"/>
</dbReference>
<accession>A0ABU6K8H9</accession>
<organism evidence="1 2">
    <name type="scientific">Uliginosibacterium silvisoli</name>
    <dbReference type="NCBI Taxonomy" id="3114758"/>
    <lineage>
        <taxon>Bacteria</taxon>
        <taxon>Pseudomonadati</taxon>
        <taxon>Pseudomonadota</taxon>
        <taxon>Betaproteobacteria</taxon>
        <taxon>Rhodocyclales</taxon>
        <taxon>Zoogloeaceae</taxon>
        <taxon>Uliginosibacterium</taxon>
    </lineage>
</organism>
<gene>
    <name evidence="1" type="ORF">VVD49_16340</name>
</gene>
<evidence type="ECO:0000313" key="2">
    <source>
        <dbReference type="Proteomes" id="UP001331561"/>
    </source>
</evidence>
<keyword evidence="2" id="KW-1185">Reference proteome</keyword>
<dbReference type="Proteomes" id="UP001331561">
    <property type="component" value="Unassembled WGS sequence"/>
</dbReference>
<protein>
    <submittedName>
        <fullName evidence="1">Uncharacterized protein</fullName>
    </submittedName>
</protein>
<name>A0ABU6K8H9_9RHOO</name>
<comment type="caution">
    <text evidence="1">The sequence shown here is derived from an EMBL/GenBank/DDBJ whole genome shotgun (WGS) entry which is preliminary data.</text>
</comment>